<evidence type="ECO:0000313" key="11">
    <source>
        <dbReference type="Proteomes" id="UP000450000"/>
    </source>
</evidence>
<dbReference type="RefSeq" id="WP_326847326.1">
    <property type="nucleotide sequence ID" value="NZ_WBOF01000002.1"/>
</dbReference>
<dbReference type="AlphaFoldDB" id="A0A6N7KZR0"/>
<dbReference type="Proteomes" id="UP000450000">
    <property type="component" value="Unassembled WGS sequence"/>
</dbReference>
<dbReference type="EMBL" id="WBOF01000002">
    <property type="protein sequence ID" value="MQS16305.1"/>
    <property type="molecule type" value="Genomic_DNA"/>
</dbReference>
<dbReference type="CDD" id="cd04730">
    <property type="entry name" value="NPD_like"/>
    <property type="match status" value="1"/>
</dbReference>
<evidence type="ECO:0000256" key="4">
    <source>
        <dbReference type="ARBA" id="ARBA00022630"/>
    </source>
</evidence>
<evidence type="ECO:0000256" key="8">
    <source>
        <dbReference type="ARBA" id="ARBA00031155"/>
    </source>
</evidence>
<evidence type="ECO:0000256" key="3">
    <source>
        <dbReference type="ARBA" id="ARBA00022575"/>
    </source>
</evidence>
<sequence>MLFAPNPVPVAPDAYHAYARVLQPEADRHHVALPADTVTEDDDAWADKLDLLLRAPVPLVFGLPHPDTVRALQDAVSLVARSVTTPAEALAAAETGADLLVVQAPAAGGHSATLAPARPLATIPLPDLVSDVRHAVPLPLIATGGIATPADTAAALRAGAYAVMAGTALLRTHESGASAPHKAALADLAFTGTVLTRAFTGRPARALRNRFTDTYEPLAPLGYPAVHHLTAPLRRAAGAAGDTDLIHLWAGTGHRLARTEPAADTLTRLAAAR</sequence>
<name>A0A6N7KZR0_9ACTN</name>
<evidence type="ECO:0000256" key="2">
    <source>
        <dbReference type="ARBA" id="ARBA00009881"/>
    </source>
</evidence>
<keyword evidence="3" id="KW-0216">Detoxification</keyword>
<comment type="cofactor">
    <cofactor evidence="1">
        <name>FMN</name>
        <dbReference type="ChEBI" id="CHEBI:58210"/>
    </cofactor>
</comment>
<gene>
    <name evidence="10" type="ORF">F7Q99_29835</name>
</gene>
<keyword evidence="5" id="KW-0288">FMN</keyword>
<keyword evidence="7 10" id="KW-0503">Monooxygenase</keyword>
<evidence type="ECO:0000256" key="7">
    <source>
        <dbReference type="ARBA" id="ARBA00023033"/>
    </source>
</evidence>
<dbReference type="Gene3D" id="3.20.20.70">
    <property type="entry name" value="Aldolase class I"/>
    <property type="match status" value="1"/>
</dbReference>
<keyword evidence="11" id="KW-1185">Reference proteome</keyword>
<proteinExistence type="inferred from homology"/>
<comment type="catalytic activity">
    <reaction evidence="9">
        <text>3 propionate 3-nitronate + 3 O2 + H2O = 3 3-oxopropanoate + 2 nitrate + nitrite + H2O2 + 3 H(+)</text>
        <dbReference type="Rhea" id="RHEA:57332"/>
        <dbReference type="ChEBI" id="CHEBI:15377"/>
        <dbReference type="ChEBI" id="CHEBI:15378"/>
        <dbReference type="ChEBI" id="CHEBI:15379"/>
        <dbReference type="ChEBI" id="CHEBI:16240"/>
        <dbReference type="ChEBI" id="CHEBI:16301"/>
        <dbReference type="ChEBI" id="CHEBI:17632"/>
        <dbReference type="ChEBI" id="CHEBI:33190"/>
        <dbReference type="ChEBI" id="CHEBI:136067"/>
    </reaction>
</comment>
<comment type="similarity">
    <text evidence="2">Belongs to the nitronate monooxygenase family. NMO class I subfamily.</text>
</comment>
<organism evidence="10 11">
    <name type="scientific">Streptomyces kaniharaensis</name>
    <dbReference type="NCBI Taxonomy" id="212423"/>
    <lineage>
        <taxon>Bacteria</taxon>
        <taxon>Bacillati</taxon>
        <taxon>Actinomycetota</taxon>
        <taxon>Actinomycetes</taxon>
        <taxon>Kitasatosporales</taxon>
        <taxon>Streptomycetaceae</taxon>
        <taxon>Streptomyces</taxon>
    </lineage>
</organism>
<dbReference type="GO" id="GO:0018580">
    <property type="term" value="F:nitronate monooxygenase activity"/>
    <property type="evidence" value="ECO:0007669"/>
    <property type="project" value="InterPro"/>
</dbReference>
<dbReference type="PANTHER" id="PTHR42747:SF3">
    <property type="entry name" value="NITRONATE MONOOXYGENASE-RELATED"/>
    <property type="match status" value="1"/>
</dbReference>
<evidence type="ECO:0000256" key="5">
    <source>
        <dbReference type="ARBA" id="ARBA00022643"/>
    </source>
</evidence>
<keyword evidence="6" id="KW-0560">Oxidoreductase</keyword>
<keyword evidence="4" id="KW-0285">Flavoprotein</keyword>
<evidence type="ECO:0000256" key="1">
    <source>
        <dbReference type="ARBA" id="ARBA00001917"/>
    </source>
</evidence>
<dbReference type="GO" id="GO:0009636">
    <property type="term" value="P:response to toxic substance"/>
    <property type="evidence" value="ECO:0007669"/>
    <property type="project" value="UniProtKB-KW"/>
</dbReference>
<reference evidence="10 11" key="1">
    <citation type="submission" date="2019-09" db="EMBL/GenBank/DDBJ databases">
        <title>Genome Sequences of Streptomyces kaniharaensis ATCC 21070.</title>
        <authorList>
            <person name="Zhu W."/>
            <person name="De Crecy-Lagard V."/>
            <person name="Richards N.G."/>
        </authorList>
    </citation>
    <scope>NUCLEOTIDE SEQUENCE [LARGE SCALE GENOMIC DNA]</scope>
    <source>
        <strain evidence="10 11">SF-557</strain>
    </source>
</reference>
<evidence type="ECO:0000256" key="6">
    <source>
        <dbReference type="ARBA" id="ARBA00023002"/>
    </source>
</evidence>
<evidence type="ECO:0000256" key="9">
    <source>
        <dbReference type="ARBA" id="ARBA00049401"/>
    </source>
</evidence>
<dbReference type="InterPro" id="IPR013785">
    <property type="entry name" value="Aldolase_TIM"/>
</dbReference>
<accession>A0A6N7KZR0</accession>
<comment type="caution">
    <text evidence="10">The sequence shown here is derived from an EMBL/GenBank/DDBJ whole genome shotgun (WGS) entry which is preliminary data.</text>
</comment>
<dbReference type="PANTHER" id="PTHR42747">
    <property type="entry name" value="NITRONATE MONOOXYGENASE-RELATED"/>
    <property type="match status" value="1"/>
</dbReference>
<protein>
    <recommendedName>
        <fullName evidence="8">Propionate 3-nitronate monooxygenase</fullName>
    </recommendedName>
</protein>
<evidence type="ECO:0000313" key="10">
    <source>
        <dbReference type="EMBL" id="MQS16305.1"/>
    </source>
</evidence>
<dbReference type="InterPro" id="IPR004136">
    <property type="entry name" value="NMO"/>
</dbReference>
<dbReference type="Pfam" id="PF03060">
    <property type="entry name" value="NMO"/>
    <property type="match status" value="1"/>
</dbReference>
<dbReference type="SUPFAM" id="SSF51412">
    <property type="entry name" value="Inosine monophosphate dehydrogenase (IMPDH)"/>
    <property type="match status" value="1"/>
</dbReference>